<protein>
    <recommendedName>
        <fullName evidence="5">Eisosome protein 1</fullName>
    </recommendedName>
</protein>
<dbReference type="Proteomes" id="UP000738349">
    <property type="component" value="Unassembled WGS sequence"/>
</dbReference>
<feature type="compositionally biased region" description="Basic and acidic residues" evidence="2">
    <location>
        <begin position="547"/>
        <end position="556"/>
    </location>
</feature>
<feature type="coiled-coil region" evidence="1">
    <location>
        <begin position="278"/>
        <end position="305"/>
    </location>
</feature>
<dbReference type="OrthoDB" id="4070583at2759"/>
<evidence type="ECO:0000313" key="4">
    <source>
        <dbReference type="Proteomes" id="UP000738349"/>
    </source>
</evidence>
<feature type="compositionally biased region" description="Polar residues" evidence="2">
    <location>
        <begin position="630"/>
        <end position="641"/>
    </location>
</feature>
<evidence type="ECO:0000313" key="3">
    <source>
        <dbReference type="EMBL" id="KAH7166230.1"/>
    </source>
</evidence>
<dbReference type="InterPro" id="IPR024527">
    <property type="entry name" value="Eisosome1"/>
</dbReference>
<feature type="region of interest" description="Disordered" evidence="2">
    <location>
        <begin position="471"/>
        <end position="712"/>
    </location>
</feature>
<dbReference type="EMBL" id="JAGMUV010000003">
    <property type="protein sequence ID" value="KAH7166230.1"/>
    <property type="molecule type" value="Genomic_DNA"/>
</dbReference>
<accession>A0A9P9FM66</accession>
<feature type="compositionally biased region" description="Basic residues" evidence="2">
    <location>
        <begin position="319"/>
        <end position="328"/>
    </location>
</feature>
<dbReference type="PANTHER" id="PTHR28298">
    <property type="entry name" value="EISOSOME PROTEIN 1"/>
    <property type="match status" value="1"/>
</dbReference>
<evidence type="ECO:0000256" key="1">
    <source>
        <dbReference type="SAM" id="Coils"/>
    </source>
</evidence>
<feature type="compositionally biased region" description="Polar residues" evidence="2">
    <location>
        <begin position="126"/>
        <end position="148"/>
    </location>
</feature>
<evidence type="ECO:0000256" key="2">
    <source>
        <dbReference type="SAM" id="MobiDB-lite"/>
    </source>
</evidence>
<dbReference type="GO" id="GO:0070941">
    <property type="term" value="P:eisosome assembly"/>
    <property type="evidence" value="ECO:0007669"/>
    <property type="project" value="TreeGrafter"/>
</dbReference>
<feature type="compositionally biased region" description="Basic and acidic residues" evidence="2">
    <location>
        <begin position="653"/>
        <end position="664"/>
    </location>
</feature>
<organism evidence="3 4">
    <name type="scientific">Dactylonectria macrodidyma</name>
    <dbReference type="NCBI Taxonomy" id="307937"/>
    <lineage>
        <taxon>Eukaryota</taxon>
        <taxon>Fungi</taxon>
        <taxon>Dikarya</taxon>
        <taxon>Ascomycota</taxon>
        <taxon>Pezizomycotina</taxon>
        <taxon>Sordariomycetes</taxon>
        <taxon>Hypocreomycetidae</taxon>
        <taxon>Hypocreales</taxon>
        <taxon>Nectriaceae</taxon>
        <taxon>Dactylonectria</taxon>
    </lineage>
</organism>
<reference evidence="3" key="1">
    <citation type="journal article" date="2021" name="Nat. Commun.">
        <title>Genetic determinants of endophytism in the Arabidopsis root mycobiome.</title>
        <authorList>
            <person name="Mesny F."/>
            <person name="Miyauchi S."/>
            <person name="Thiergart T."/>
            <person name="Pickel B."/>
            <person name="Atanasova L."/>
            <person name="Karlsson M."/>
            <person name="Huettel B."/>
            <person name="Barry K.W."/>
            <person name="Haridas S."/>
            <person name="Chen C."/>
            <person name="Bauer D."/>
            <person name="Andreopoulos W."/>
            <person name="Pangilinan J."/>
            <person name="LaButti K."/>
            <person name="Riley R."/>
            <person name="Lipzen A."/>
            <person name="Clum A."/>
            <person name="Drula E."/>
            <person name="Henrissat B."/>
            <person name="Kohler A."/>
            <person name="Grigoriev I.V."/>
            <person name="Martin F.M."/>
            <person name="Hacquard S."/>
        </authorList>
    </citation>
    <scope>NUCLEOTIDE SEQUENCE</scope>
    <source>
        <strain evidence="3">MPI-CAGE-AT-0147</strain>
    </source>
</reference>
<feature type="compositionally biased region" description="Basic and acidic residues" evidence="2">
    <location>
        <begin position="604"/>
        <end position="616"/>
    </location>
</feature>
<feature type="compositionally biased region" description="Polar residues" evidence="2">
    <location>
        <begin position="671"/>
        <end position="681"/>
    </location>
</feature>
<dbReference type="AlphaFoldDB" id="A0A9P9FM66"/>
<feature type="compositionally biased region" description="Basic and acidic residues" evidence="2">
    <location>
        <begin position="693"/>
        <end position="712"/>
    </location>
</feature>
<name>A0A9P9FM66_9HYPO</name>
<evidence type="ECO:0008006" key="5">
    <source>
        <dbReference type="Google" id="ProtNLM"/>
    </source>
</evidence>
<keyword evidence="4" id="KW-1185">Reference proteome</keyword>
<proteinExistence type="predicted"/>
<feature type="compositionally biased region" description="Basic and acidic residues" evidence="2">
    <location>
        <begin position="471"/>
        <end position="528"/>
    </location>
</feature>
<gene>
    <name evidence="3" type="ORF">EDB81DRAFT_280086</name>
</gene>
<feature type="region of interest" description="Disordered" evidence="2">
    <location>
        <begin position="126"/>
        <end position="172"/>
    </location>
</feature>
<feature type="region of interest" description="Disordered" evidence="2">
    <location>
        <begin position="1"/>
        <end position="24"/>
    </location>
</feature>
<feature type="compositionally biased region" description="Low complexity" evidence="2">
    <location>
        <begin position="563"/>
        <end position="573"/>
    </location>
</feature>
<comment type="caution">
    <text evidence="3">The sequence shown here is derived from an EMBL/GenBank/DDBJ whole genome shotgun (WGS) entry which is preliminary data.</text>
</comment>
<keyword evidence="1" id="KW-0175">Coiled coil</keyword>
<feature type="region of interest" description="Disordered" evidence="2">
    <location>
        <begin position="319"/>
        <end position="342"/>
    </location>
</feature>
<dbReference type="PANTHER" id="PTHR28298:SF1">
    <property type="entry name" value="EISOSOME PROTEIN 1"/>
    <property type="match status" value="1"/>
</dbReference>
<sequence length="712" mass="78090">MIQTTPAAGAGPINSGRLKYADPRDLPSYPSAGLRPDGAAASAAASLGWANQKTIECWKPDKASSASAAAVLAKDYKMAPPWEPTSNSAGTKAALLALGSANTAVKTPASRSPQDGWGSSAATQAFNTSRTNSTRQVHPSTSSNSLLGQRSLAAAEKAMSSTRPRAISTPMSRPSYPLESLAASSALSGATIAHQASLRSKPSVETTGAVPVTTMTRNMFTSQPPVKPEVDERENNEKLHATAVAMARKMFNQQQMMMDQTKESYGQDSSTTQSKPYVNLQEAAYRQAQERLAKIEDEHQKSREFNDYYGSSPSVRRRFSLSSKLRRRASSDGDLDDRQQTERIRQQMSLFSNKLSEVDESKRKKDREALLAAAQRNVRAQLQVIDKRVFEETGKVNPTMLTEWDLKAHRIAYANHESRSENKGKVDIGGGKFMSPEEVDAIASKRVQPVLDDINEKAAVERERLAALKLDEEAKKAEIEKEKARGRELKEINRKVKEQDKQEERAKKAEAKLARVEEKRRAAEEKRLSKSGSSGVGGGDVNDNESIGEHDNEDAPSRASPRATAIDTDTTNADNERRKSDDSPMSPSSKVKGWIKQRFSRGKSVSESDKPDDKKKGFLGGAALRDSDPNRSTASLDNRPTSMRDVALAGRTTEPDTHHTDLVQDSRGVSPVSSEESTQDLVMTPPRPIGRHIVRDSHSPSRDSRFREMMDQ</sequence>
<dbReference type="Pfam" id="PF12757">
    <property type="entry name" value="Eisosome1"/>
    <property type="match status" value="1"/>
</dbReference>